<reference evidence="1 2" key="1">
    <citation type="journal article" date="2019" name="Nat. Ecol. Evol.">
        <title>Megaphylogeny resolves global patterns of mushroom evolution.</title>
        <authorList>
            <person name="Varga T."/>
            <person name="Krizsan K."/>
            <person name="Foldi C."/>
            <person name="Dima B."/>
            <person name="Sanchez-Garcia M."/>
            <person name="Sanchez-Ramirez S."/>
            <person name="Szollosi G.J."/>
            <person name="Szarkandi J.G."/>
            <person name="Papp V."/>
            <person name="Albert L."/>
            <person name="Andreopoulos W."/>
            <person name="Angelini C."/>
            <person name="Antonin V."/>
            <person name="Barry K.W."/>
            <person name="Bougher N.L."/>
            <person name="Buchanan P."/>
            <person name="Buyck B."/>
            <person name="Bense V."/>
            <person name="Catcheside P."/>
            <person name="Chovatia M."/>
            <person name="Cooper J."/>
            <person name="Damon W."/>
            <person name="Desjardin D."/>
            <person name="Finy P."/>
            <person name="Geml J."/>
            <person name="Haridas S."/>
            <person name="Hughes K."/>
            <person name="Justo A."/>
            <person name="Karasinski D."/>
            <person name="Kautmanova I."/>
            <person name="Kiss B."/>
            <person name="Kocsube S."/>
            <person name="Kotiranta H."/>
            <person name="LaButti K.M."/>
            <person name="Lechner B.E."/>
            <person name="Liimatainen K."/>
            <person name="Lipzen A."/>
            <person name="Lukacs Z."/>
            <person name="Mihaltcheva S."/>
            <person name="Morgado L.N."/>
            <person name="Niskanen T."/>
            <person name="Noordeloos M.E."/>
            <person name="Ohm R.A."/>
            <person name="Ortiz-Santana B."/>
            <person name="Ovrebo C."/>
            <person name="Racz N."/>
            <person name="Riley R."/>
            <person name="Savchenko A."/>
            <person name="Shiryaev A."/>
            <person name="Soop K."/>
            <person name="Spirin V."/>
            <person name="Szebenyi C."/>
            <person name="Tomsovsky M."/>
            <person name="Tulloss R.E."/>
            <person name="Uehling J."/>
            <person name="Grigoriev I.V."/>
            <person name="Vagvolgyi C."/>
            <person name="Papp T."/>
            <person name="Martin F.M."/>
            <person name="Miettinen O."/>
            <person name="Hibbett D.S."/>
            <person name="Nagy L.G."/>
        </authorList>
    </citation>
    <scope>NUCLEOTIDE SEQUENCE [LARGE SCALE GENOMIC DNA]</scope>
    <source>
        <strain evidence="1 2">NL-1719</strain>
    </source>
</reference>
<organism evidence="1 2">
    <name type="scientific">Pluteus cervinus</name>
    <dbReference type="NCBI Taxonomy" id="181527"/>
    <lineage>
        <taxon>Eukaryota</taxon>
        <taxon>Fungi</taxon>
        <taxon>Dikarya</taxon>
        <taxon>Basidiomycota</taxon>
        <taxon>Agaricomycotina</taxon>
        <taxon>Agaricomycetes</taxon>
        <taxon>Agaricomycetidae</taxon>
        <taxon>Agaricales</taxon>
        <taxon>Pluteineae</taxon>
        <taxon>Pluteaceae</taxon>
        <taxon>Pluteus</taxon>
    </lineage>
</organism>
<evidence type="ECO:0000313" key="2">
    <source>
        <dbReference type="Proteomes" id="UP000308600"/>
    </source>
</evidence>
<sequence>VVEISEPRCWRLIRRLDNDETEEAVFSIHGIIVGKELPPVLDLPSMGKKSLPFLRQWVTLSGLSSVNFETAVDRAQDVYQKYRRFFPEDQLLPWTDMNCTITEGRTLTFSNRYFTRRNEAPTLRALPFTNEVDPKHLLTQLVTGHLFHSADNEVSYYKRYQDEEKKLV</sequence>
<name>A0ACD3AFX0_9AGAR</name>
<protein>
    <submittedName>
        <fullName evidence="1">Uncharacterized protein</fullName>
    </submittedName>
</protein>
<proteinExistence type="predicted"/>
<feature type="non-terminal residue" evidence="1">
    <location>
        <position position="1"/>
    </location>
</feature>
<evidence type="ECO:0000313" key="1">
    <source>
        <dbReference type="EMBL" id="TFK64426.1"/>
    </source>
</evidence>
<accession>A0ACD3AFX0</accession>
<gene>
    <name evidence="1" type="ORF">BDN72DRAFT_774634</name>
</gene>
<dbReference type="Proteomes" id="UP000308600">
    <property type="component" value="Unassembled WGS sequence"/>
</dbReference>
<keyword evidence="2" id="KW-1185">Reference proteome</keyword>
<dbReference type="EMBL" id="ML208475">
    <property type="protein sequence ID" value="TFK64426.1"/>
    <property type="molecule type" value="Genomic_DNA"/>
</dbReference>